<accession>A0A7M4C8T6</accession>
<keyword evidence="5" id="KW-1278">Translocase</keyword>
<organism evidence="12">
    <name type="scientific">Linyphia triangularis</name>
    <name type="common">Money spider</name>
    <name type="synonym">Araneus triangularis</name>
    <dbReference type="NCBI Taxonomy" id="94031"/>
    <lineage>
        <taxon>Eukaryota</taxon>
        <taxon>Metazoa</taxon>
        <taxon>Ecdysozoa</taxon>
        <taxon>Arthropoda</taxon>
        <taxon>Chelicerata</taxon>
        <taxon>Arachnida</taxon>
        <taxon>Araneae</taxon>
        <taxon>Araneomorphae</taxon>
        <taxon>Entelegynae</taxon>
        <taxon>Araneoidea</taxon>
        <taxon>Linyphiidae</taxon>
        <taxon>Linyphiinae</taxon>
        <taxon>Linyphia</taxon>
    </lineage>
</organism>
<comment type="catalytic activity">
    <reaction evidence="10">
        <text>a ubiquinone + NADH + 5 H(+)(in) = a ubiquinol + NAD(+) + 4 H(+)(out)</text>
        <dbReference type="Rhea" id="RHEA:29091"/>
        <dbReference type="Rhea" id="RHEA-COMP:9565"/>
        <dbReference type="Rhea" id="RHEA-COMP:9566"/>
        <dbReference type="ChEBI" id="CHEBI:15378"/>
        <dbReference type="ChEBI" id="CHEBI:16389"/>
        <dbReference type="ChEBI" id="CHEBI:17976"/>
        <dbReference type="ChEBI" id="CHEBI:57540"/>
        <dbReference type="ChEBI" id="CHEBI:57945"/>
        <dbReference type="EC" id="7.1.1.2"/>
    </reaction>
</comment>
<gene>
    <name evidence="12" type="primary">ND4L</name>
</gene>
<evidence type="ECO:0000256" key="1">
    <source>
        <dbReference type="ARBA" id="ARBA00004141"/>
    </source>
</evidence>
<evidence type="ECO:0000256" key="10">
    <source>
        <dbReference type="ARBA" id="ARBA00049551"/>
    </source>
</evidence>
<proteinExistence type="inferred from homology"/>
<comment type="similarity">
    <text evidence="2">Belongs to the complex I subunit 4L family.</text>
</comment>
<keyword evidence="6 11" id="KW-1133">Transmembrane helix</keyword>
<dbReference type="EMBL" id="MT862426">
    <property type="protein sequence ID" value="QNV12051.1"/>
    <property type="molecule type" value="Genomic_DNA"/>
</dbReference>
<dbReference type="InterPro" id="IPR039428">
    <property type="entry name" value="NUOK/Mnh_C1-like"/>
</dbReference>
<reference evidence="12" key="1">
    <citation type="submission" date="2020-08" db="EMBL/GenBank/DDBJ databases">
        <title>DNAmark Project.</title>
        <authorList>
            <person name="Leerhoei F."/>
        </authorList>
    </citation>
    <scope>NUCLEOTIDE SEQUENCE</scope>
    <source>
        <strain evidence="12">DM581</strain>
    </source>
</reference>
<keyword evidence="8 11" id="KW-0472">Membrane</keyword>
<keyword evidence="12" id="KW-0496">Mitochondrion</keyword>
<keyword evidence="4 11" id="KW-0812">Transmembrane</keyword>
<evidence type="ECO:0000256" key="3">
    <source>
        <dbReference type="ARBA" id="ARBA00016612"/>
    </source>
</evidence>
<evidence type="ECO:0000313" key="12">
    <source>
        <dbReference type="EMBL" id="QNV12051.1"/>
    </source>
</evidence>
<feature type="transmembrane region" description="Helical" evidence="11">
    <location>
        <begin position="48"/>
        <end position="73"/>
    </location>
</feature>
<feature type="transmembrane region" description="Helical" evidence="11">
    <location>
        <begin position="21"/>
        <end position="42"/>
    </location>
</feature>
<dbReference type="GO" id="GO:0008137">
    <property type="term" value="F:NADH dehydrogenase (ubiquinone) activity"/>
    <property type="evidence" value="ECO:0007669"/>
    <property type="project" value="UniProtKB-EC"/>
</dbReference>
<dbReference type="AlphaFoldDB" id="A0A7M4C8T6"/>
<geneLocation type="mitochondrion" evidence="12"/>
<evidence type="ECO:0000256" key="6">
    <source>
        <dbReference type="ARBA" id="ARBA00022989"/>
    </source>
</evidence>
<evidence type="ECO:0000256" key="4">
    <source>
        <dbReference type="ARBA" id="ARBA00022692"/>
    </source>
</evidence>
<evidence type="ECO:0000256" key="11">
    <source>
        <dbReference type="SAM" id="Phobius"/>
    </source>
</evidence>
<evidence type="ECO:0000256" key="5">
    <source>
        <dbReference type="ARBA" id="ARBA00022967"/>
    </source>
</evidence>
<evidence type="ECO:0000256" key="9">
    <source>
        <dbReference type="ARBA" id="ARBA00031586"/>
    </source>
</evidence>
<evidence type="ECO:0000256" key="8">
    <source>
        <dbReference type="ARBA" id="ARBA00023136"/>
    </source>
</evidence>
<comment type="subcellular location">
    <subcellularLocation>
        <location evidence="1">Membrane</location>
        <topology evidence="1">Multi-pass membrane protein</topology>
    </subcellularLocation>
</comment>
<evidence type="ECO:0000256" key="7">
    <source>
        <dbReference type="ARBA" id="ARBA00023027"/>
    </source>
</evidence>
<keyword evidence="7" id="KW-0520">NAD</keyword>
<dbReference type="GO" id="GO:0016020">
    <property type="term" value="C:membrane"/>
    <property type="evidence" value="ECO:0007669"/>
    <property type="project" value="UniProtKB-SubCell"/>
</dbReference>
<sequence>MTFIKLMVTMSFLSICWWRKNIIFMLLSLEMLLMSLFILLMMNNNLNMTMSMLIMVTIMVSGSSIGLAFLVALSRSHNSSNCTFIWNMT</sequence>
<dbReference type="Pfam" id="PF00420">
    <property type="entry name" value="Oxidored_q2"/>
    <property type="match status" value="1"/>
</dbReference>
<evidence type="ECO:0000256" key="2">
    <source>
        <dbReference type="ARBA" id="ARBA00010519"/>
    </source>
</evidence>
<protein>
    <recommendedName>
        <fullName evidence="3">NADH-ubiquinone oxidoreductase chain 4L</fullName>
    </recommendedName>
    <alternativeName>
        <fullName evidence="9">NADH dehydrogenase subunit 4L</fullName>
    </alternativeName>
</protein>
<name>A0A7M4C8T6_LINTI</name>
<dbReference type="Gene3D" id="1.10.287.3510">
    <property type="match status" value="1"/>
</dbReference>